<keyword evidence="5 13" id="KW-0520">NAD</keyword>
<protein>
    <recommendedName>
        <fullName evidence="11 13">Glycerol-3-phosphate dehydrogenase [NAD(P)+]</fullName>
        <ecNumber evidence="10 13">1.1.1.94</ecNumber>
    </recommendedName>
    <alternativeName>
        <fullName evidence="13">NAD(P)(+)-dependent glycerol-3-phosphate dehydrogenase</fullName>
    </alternativeName>
    <alternativeName>
        <fullName evidence="12 13">NAD(P)H-dependent dihydroxyacetone-phosphate reductase</fullName>
    </alternativeName>
</protein>
<dbReference type="PANTHER" id="PTHR11728:SF1">
    <property type="entry name" value="GLYCEROL-3-PHOSPHATE DEHYDROGENASE [NAD(+)] 2, CHLOROPLASTIC"/>
    <property type="match status" value="1"/>
</dbReference>
<feature type="binding site" evidence="13">
    <location>
        <position position="136"/>
    </location>
    <ligand>
        <name>sn-glycerol 3-phosphate</name>
        <dbReference type="ChEBI" id="CHEBI:57597"/>
    </ligand>
</feature>
<comment type="similarity">
    <text evidence="1 13 17">Belongs to the NAD-dependent glycerol-3-phosphate dehydrogenase family.</text>
</comment>
<feature type="binding site" evidence="13">
    <location>
        <position position="12"/>
    </location>
    <ligand>
        <name>NADPH</name>
        <dbReference type="ChEBI" id="CHEBI:57783"/>
    </ligand>
</feature>
<keyword evidence="7 13" id="KW-0594">Phospholipid biosynthesis</keyword>
<feature type="binding site" evidence="13">
    <location>
        <position position="281"/>
    </location>
    <ligand>
        <name>NADPH</name>
        <dbReference type="ChEBI" id="CHEBI:57783"/>
    </ligand>
</feature>
<dbReference type="InterPro" id="IPR011128">
    <property type="entry name" value="G3P_DH_NAD-dep_N"/>
</dbReference>
<feature type="binding site" evidence="16">
    <location>
        <position position="32"/>
    </location>
    <ligand>
        <name>NAD(+)</name>
        <dbReference type="ChEBI" id="CHEBI:57540"/>
    </ligand>
</feature>
<feature type="binding site" evidence="16">
    <location>
        <position position="255"/>
    </location>
    <ligand>
        <name>NAD(+)</name>
        <dbReference type="ChEBI" id="CHEBI:57540"/>
    </ligand>
</feature>
<dbReference type="FunFam" id="1.10.1040.10:FF:000001">
    <property type="entry name" value="Glycerol-3-phosphate dehydrogenase [NAD(P)+]"/>
    <property type="match status" value="1"/>
</dbReference>
<dbReference type="NCBIfam" id="NF000942">
    <property type="entry name" value="PRK00094.1-4"/>
    <property type="match status" value="1"/>
</dbReference>
<dbReference type="GO" id="GO:0141153">
    <property type="term" value="F:glycerol-3-phosphate dehydrogenase (NADP+) activity"/>
    <property type="evidence" value="ECO:0007669"/>
    <property type="project" value="RHEA"/>
</dbReference>
<comment type="subcellular location">
    <subcellularLocation>
        <location evidence="13">Cytoplasm</location>
    </subcellularLocation>
</comment>
<dbReference type="HAMAP" id="MF_00394">
    <property type="entry name" value="NAD_Glyc3P_dehydrog"/>
    <property type="match status" value="1"/>
</dbReference>
<evidence type="ECO:0000256" key="16">
    <source>
        <dbReference type="PIRSR" id="PIRSR000114-3"/>
    </source>
</evidence>
<evidence type="ECO:0000256" key="15">
    <source>
        <dbReference type="PIRSR" id="PIRSR000114-2"/>
    </source>
</evidence>
<feature type="binding site" evidence="13">
    <location>
        <position position="256"/>
    </location>
    <ligand>
        <name>sn-glycerol 3-phosphate</name>
        <dbReference type="ChEBI" id="CHEBI:57597"/>
    </ligand>
</feature>
<evidence type="ECO:0000256" key="8">
    <source>
        <dbReference type="ARBA" id="ARBA00023264"/>
    </source>
</evidence>
<keyword evidence="4 13" id="KW-0560">Oxidoreductase</keyword>
<keyword evidence="6 13" id="KW-0443">Lipid metabolism</keyword>
<feature type="binding site" evidence="13">
    <location>
        <position position="138"/>
    </location>
    <ligand>
        <name>sn-glycerol 3-phosphate</name>
        <dbReference type="ChEBI" id="CHEBI:57597"/>
    </ligand>
</feature>
<comment type="catalytic activity">
    <reaction evidence="13">
        <text>sn-glycerol 3-phosphate + NAD(+) = dihydroxyacetone phosphate + NADH + H(+)</text>
        <dbReference type="Rhea" id="RHEA:11092"/>
        <dbReference type="ChEBI" id="CHEBI:15378"/>
        <dbReference type="ChEBI" id="CHEBI:57540"/>
        <dbReference type="ChEBI" id="CHEBI:57597"/>
        <dbReference type="ChEBI" id="CHEBI:57642"/>
        <dbReference type="ChEBI" id="CHEBI:57945"/>
        <dbReference type="EC" id="1.1.1.94"/>
    </reaction>
</comment>
<dbReference type="NCBIfam" id="NF000940">
    <property type="entry name" value="PRK00094.1-2"/>
    <property type="match status" value="1"/>
</dbReference>
<dbReference type="PANTHER" id="PTHR11728">
    <property type="entry name" value="GLYCEROL-3-PHOSPHATE DEHYDROGENASE"/>
    <property type="match status" value="1"/>
</dbReference>
<evidence type="ECO:0000256" key="7">
    <source>
        <dbReference type="ARBA" id="ARBA00023209"/>
    </source>
</evidence>
<dbReference type="InterPro" id="IPR008927">
    <property type="entry name" value="6-PGluconate_DH-like_C_sf"/>
</dbReference>
<feature type="binding site" evidence="13">
    <location>
        <position position="279"/>
    </location>
    <ligand>
        <name>NADPH</name>
        <dbReference type="ChEBI" id="CHEBI:57783"/>
    </ligand>
</feature>
<evidence type="ECO:0000256" key="1">
    <source>
        <dbReference type="ARBA" id="ARBA00011009"/>
    </source>
</evidence>
<dbReference type="AlphaFoldDB" id="A0A2M7SB49"/>
<evidence type="ECO:0000256" key="13">
    <source>
        <dbReference type="HAMAP-Rule" id="MF_00394"/>
    </source>
</evidence>
<sequence length="332" mass="36144">MKKIAVLGAGSWGTTLALHLHKNGYRVTLWEFFPEYADVLRKKRENVRFVPGFRIPEDILITSDIETAIDGAELLVLAVPSHIIRSLCRKLKPLDLKGKILVSVAKGIENKTLMRMSEVIAEELPGSRNDVVILSGPSHAEEVVRGIPTAIVAASKDIRKARIVQKVFLGPNLRVYTNTDVAGVELGGALKNIIAIACGISDGLGFGDNTKAALMTRGMHEISRLGIAMGSKPGTFAGLTGIGDLITTCISRHSRNRNYGEMLGKGLTPAKALSRMVMVVEGIRTTESAYQLSKKHRIEMPITEQVYAVLFRGRKARSVAGALMMRNAKPEH</sequence>
<dbReference type="PIRSF" id="PIRSF000114">
    <property type="entry name" value="Glycerol-3-P_dh"/>
    <property type="match status" value="1"/>
</dbReference>
<dbReference type="InterPro" id="IPR006168">
    <property type="entry name" value="G3P_DH_NAD-dep"/>
</dbReference>
<dbReference type="EC" id="1.1.1.94" evidence="10 13"/>
<evidence type="ECO:0000259" key="18">
    <source>
        <dbReference type="Pfam" id="PF01210"/>
    </source>
</evidence>
<feature type="active site" description="Proton acceptor" evidence="13 14">
    <location>
        <position position="191"/>
    </location>
</feature>
<feature type="binding site" evidence="13">
    <location>
        <position position="140"/>
    </location>
    <ligand>
        <name>NADPH</name>
        <dbReference type="ChEBI" id="CHEBI:57783"/>
    </ligand>
</feature>
<keyword evidence="2 13" id="KW-0444">Lipid biosynthesis</keyword>
<evidence type="ECO:0000256" key="2">
    <source>
        <dbReference type="ARBA" id="ARBA00022516"/>
    </source>
</evidence>
<dbReference type="UniPathway" id="UPA00940"/>
<keyword evidence="8 13" id="KW-1208">Phospholipid metabolism</keyword>
<feature type="domain" description="Glycerol-3-phosphate dehydrogenase NAD-dependent N-terminal" evidence="18">
    <location>
        <begin position="3"/>
        <end position="159"/>
    </location>
</feature>
<evidence type="ECO:0000256" key="9">
    <source>
        <dbReference type="ARBA" id="ARBA00052716"/>
    </source>
</evidence>
<evidence type="ECO:0000313" key="21">
    <source>
        <dbReference type="Proteomes" id="UP000229307"/>
    </source>
</evidence>
<evidence type="ECO:0000256" key="3">
    <source>
        <dbReference type="ARBA" id="ARBA00022857"/>
    </source>
</evidence>
<dbReference type="Pfam" id="PF01210">
    <property type="entry name" value="NAD_Gly3P_dh_N"/>
    <property type="match status" value="1"/>
</dbReference>
<evidence type="ECO:0000256" key="10">
    <source>
        <dbReference type="ARBA" id="ARBA00066687"/>
    </source>
</evidence>
<reference evidence="21" key="1">
    <citation type="submission" date="2017-09" db="EMBL/GenBank/DDBJ databases">
        <title>Depth-based differentiation of microbial function through sediment-hosted aquifers and enrichment of novel symbionts in the deep terrestrial subsurface.</title>
        <authorList>
            <person name="Probst A.J."/>
            <person name="Ladd B."/>
            <person name="Jarett J.K."/>
            <person name="Geller-Mcgrath D.E."/>
            <person name="Sieber C.M.K."/>
            <person name="Emerson J.B."/>
            <person name="Anantharaman K."/>
            <person name="Thomas B.C."/>
            <person name="Malmstrom R."/>
            <person name="Stieglmeier M."/>
            <person name="Klingl A."/>
            <person name="Woyke T."/>
            <person name="Ryan C.M."/>
            <person name="Banfield J.F."/>
        </authorList>
    </citation>
    <scope>NUCLEOTIDE SEQUENCE [LARGE SCALE GENOMIC DNA]</scope>
</reference>
<dbReference type="GO" id="GO:0046168">
    <property type="term" value="P:glycerol-3-phosphate catabolic process"/>
    <property type="evidence" value="ECO:0007669"/>
    <property type="project" value="InterPro"/>
</dbReference>
<evidence type="ECO:0000256" key="11">
    <source>
        <dbReference type="ARBA" id="ARBA00069372"/>
    </source>
</evidence>
<comment type="pathway">
    <text evidence="13">Membrane lipid metabolism; glycerophospholipid metabolism.</text>
</comment>
<feature type="binding site" evidence="16">
    <location>
        <begin position="8"/>
        <end position="13"/>
    </location>
    <ligand>
        <name>NAD(+)</name>
        <dbReference type="ChEBI" id="CHEBI:57540"/>
    </ligand>
</feature>
<dbReference type="GO" id="GO:0005829">
    <property type="term" value="C:cytosol"/>
    <property type="evidence" value="ECO:0007669"/>
    <property type="project" value="TreeGrafter"/>
</dbReference>
<dbReference type="GO" id="GO:0051287">
    <property type="term" value="F:NAD binding"/>
    <property type="evidence" value="ECO:0007669"/>
    <property type="project" value="InterPro"/>
</dbReference>
<feature type="binding site" evidence="15">
    <location>
        <begin position="255"/>
        <end position="256"/>
    </location>
    <ligand>
        <name>substrate</name>
    </ligand>
</feature>
<dbReference type="Gene3D" id="1.10.1040.10">
    <property type="entry name" value="N-(1-d-carboxylethyl)-l-norvaline Dehydrogenase, domain 2"/>
    <property type="match status" value="1"/>
</dbReference>
<comment type="function">
    <text evidence="13">Catalyzes the reduction of the glycolytic intermediate dihydroxyacetone phosphate (DHAP) to sn-glycerol 3-phosphate (G3P), the key precursor for phospholipid synthesis.</text>
</comment>
<accession>A0A2M7SB49</accession>
<feature type="binding site" evidence="16">
    <location>
        <position position="140"/>
    </location>
    <ligand>
        <name>NAD(+)</name>
        <dbReference type="ChEBI" id="CHEBI:57540"/>
    </ligand>
</feature>
<keyword evidence="13" id="KW-0963">Cytoplasm</keyword>
<dbReference type="Pfam" id="PF07479">
    <property type="entry name" value="NAD_Gly3P_dh_C"/>
    <property type="match status" value="1"/>
</dbReference>
<feature type="binding site" evidence="13">
    <location>
        <position position="191"/>
    </location>
    <ligand>
        <name>sn-glycerol 3-phosphate</name>
        <dbReference type="ChEBI" id="CHEBI:57597"/>
    </ligand>
</feature>
<keyword evidence="3 13" id="KW-0521">NADP</keyword>
<dbReference type="Gene3D" id="3.40.50.720">
    <property type="entry name" value="NAD(P)-binding Rossmann-like Domain"/>
    <property type="match status" value="1"/>
</dbReference>
<dbReference type="InterPro" id="IPR036291">
    <property type="entry name" value="NAD(P)-bd_dom_sf"/>
</dbReference>
<evidence type="ECO:0000256" key="4">
    <source>
        <dbReference type="ARBA" id="ARBA00023002"/>
    </source>
</evidence>
<evidence type="ECO:0000256" key="5">
    <source>
        <dbReference type="ARBA" id="ARBA00023027"/>
    </source>
</evidence>
<feature type="binding site" evidence="13">
    <location>
        <position position="11"/>
    </location>
    <ligand>
        <name>NADPH</name>
        <dbReference type="ChEBI" id="CHEBI:57783"/>
    </ligand>
</feature>
<evidence type="ECO:0000313" key="20">
    <source>
        <dbReference type="EMBL" id="PIZ16721.1"/>
    </source>
</evidence>
<feature type="binding site" evidence="13">
    <location>
        <position position="106"/>
    </location>
    <ligand>
        <name>NADPH</name>
        <dbReference type="ChEBI" id="CHEBI:57783"/>
    </ligand>
</feature>
<evidence type="ECO:0000256" key="17">
    <source>
        <dbReference type="RuleBase" id="RU000437"/>
    </source>
</evidence>
<evidence type="ECO:0000256" key="14">
    <source>
        <dbReference type="PIRSR" id="PIRSR000114-1"/>
    </source>
</evidence>
<dbReference type="InterPro" id="IPR006109">
    <property type="entry name" value="G3P_DH_NAD-dep_C"/>
</dbReference>
<dbReference type="PRINTS" id="PR00077">
    <property type="entry name" value="GPDHDRGNASE"/>
</dbReference>
<dbReference type="GO" id="GO:0046167">
    <property type="term" value="P:glycerol-3-phosphate biosynthetic process"/>
    <property type="evidence" value="ECO:0007669"/>
    <property type="project" value="UniProtKB-UniRule"/>
</dbReference>
<name>A0A2M7SB49_9BACT</name>
<evidence type="ECO:0000256" key="6">
    <source>
        <dbReference type="ARBA" id="ARBA00023098"/>
    </source>
</evidence>
<dbReference type="EMBL" id="PFMR01000169">
    <property type="protein sequence ID" value="PIZ16721.1"/>
    <property type="molecule type" value="Genomic_DNA"/>
</dbReference>
<dbReference type="PROSITE" id="PS00957">
    <property type="entry name" value="NAD_G3PDH"/>
    <property type="match status" value="1"/>
</dbReference>
<dbReference type="GO" id="GO:0008654">
    <property type="term" value="P:phospholipid biosynthetic process"/>
    <property type="evidence" value="ECO:0007669"/>
    <property type="project" value="UniProtKB-KW"/>
</dbReference>
<organism evidence="20 21">
    <name type="scientific">Candidatus Desantisbacteria bacterium CG_4_10_14_0_8_um_filter_48_22</name>
    <dbReference type="NCBI Taxonomy" id="1974543"/>
    <lineage>
        <taxon>Bacteria</taxon>
        <taxon>Candidatus Desantisiibacteriota</taxon>
    </lineage>
</organism>
<evidence type="ECO:0000256" key="12">
    <source>
        <dbReference type="ARBA" id="ARBA00080511"/>
    </source>
</evidence>
<feature type="binding site" evidence="15">
    <location>
        <position position="106"/>
    </location>
    <ligand>
        <name>substrate</name>
    </ligand>
</feature>
<evidence type="ECO:0000259" key="19">
    <source>
        <dbReference type="Pfam" id="PF07479"/>
    </source>
</evidence>
<keyword evidence="13" id="KW-0547">Nucleotide-binding</keyword>
<feature type="domain" description="Glycerol-3-phosphate dehydrogenase NAD-dependent C-terminal" evidence="19">
    <location>
        <begin position="180"/>
        <end position="318"/>
    </location>
</feature>
<dbReference type="InterPro" id="IPR013328">
    <property type="entry name" value="6PGD_dom2"/>
</dbReference>
<comment type="caution">
    <text evidence="13">Lacks conserved residue(s) required for the propagation of feature annotation.</text>
</comment>
<dbReference type="GO" id="GO:0006650">
    <property type="term" value="P:glycerophospholipid metabolic process"/>
    <property type="evidence" value="ECO:0007669"/>
    <property type="project" value="UniProtKB-UniRule"/>
</dbReference>
<dbReference type="NCBIfam" id="NF000941">
    <property type="entry name" value="PRK00094.1-3"/>
    <property type="match status" value="1"/>
</dbReference>
<gene>
    <name evidence="13" type="primary">gpsA</name>
    <name evidence="20" type="ORF">COY52_06265</name>
</gene>
<dbReference type="GO" id="GO:0141152">
    <property type="term" value="F:glycerol-3-phosphate dehydrogenase (NAD+) activity"/>
    <property type="evidence" value="ECO:0007669"/>
    <property type="project" value="RHEA"/>
</dbReference>
<feature type="binding site" evidence="13">
    <location>
        <position position="254"/>
    </location>
    <ligand>
        <name>sn-glycerol 3-phosphate</name>
        <dbReference type="ChEBI" id="CHEBI:57597"/>
    </ligand>
</feature>
<comment type="catalytic activity">
    <reaction evidence="9">
        <text>sn-glycerol 3-phosphate + NADP(+) = dihydroxyacetone phosphate + NADPH + H(+)</text>
        <dbReference type="Rhea" id="RHEA:11096"/>
        <dbReference type="ChEBI" id="CHEBI:15378"/>
        <dbReference type="ChEBI" id="CHEBI:57597"/>
        <dbReference type="ChEBI" id="CHEBI:57642"/>
        <dbReference type="ChEBI" id="CHEBI:57783"/>
        <dbReference type="ChEBI" id="CHEBI:58349"/>
        <dbReference type="EC" id="1.1.1.94"/>
    </reaction>
    <physiologicalReaction direction="right-to-left" evidence="9">
        <dbReference type="Rhea" id="RHEA:11098"/>
    </physiologicalReaction>
</comment>
<feature type="binding site" evidence="13">
    <location>
        <position position="255"/>
    </location>
    <ligand>
        <name>NADPH</name>
        <dbReference type="ChEBI" id="CHEBI:57783"/>
    </ligand>
</feature>
<dbReference type="Proteomes" id="UP000229307">
    <property type="component" value="Unassembled WGS sequence"/>
</dbReference>
<dbReference type="GO" id="GO:0005975">
    <property type="term" value="P:carbohydrate metabolic process"/>
    <property type="evidence" value="ECO:0007669"/>
    <property type="project" value="InterPro"/>
</dbReference>
<feature type="binding site" evidence="13">
    <location>
        <position position="255"/>
    </location>
    <ligand>
        <name>sn-glycerol 3-phosphate</name>
        <dbReference type="ChEBI" id="CHEBI:57597"/>
    </ligand>
</feature>
<dbReference type="FunFam" id="3.40.50.720:FF:000019">
    <property type="entry name" value="Glycerol-3-phosphate dehydrogenase [NAD(P)+]"/>
    <property type="match status" value="1"/>
</dbReference>
<dbReference type="SUPFAM" id="SSF51735">
    <property type="entry name" value="NAD(P)-binding Rossmann-fold domains"/>
    <property type="match status" value="1"/>
</dbReference>
<feature type="binding site" evidence="13">
    <location>
        <position position="106"/>
    </location>
    <ligand>
        <name>sn-glycerol 3-phosphate</name>
        <dbReference type="ChEBI" id="CHEBI:57597"/>
    </ligand>
</feature>
<proteinExistence type="inferred from homology"/>
<dbReference type="SUPFAM" id="SSF48179">
    <property type="entry name" value="6-phosphogluconate dehydrogenase C-terminal domain-like"/>
    <property type="match status" value="1"/>
</dbReference>
<comment type="caution">
    <text evidence="20">The sequence shown here is derived from an EMBL/GenBank/DDBJ whole genome shotgun (WGS) entry which is preliminary data.</text>
</comment>
<feature type="binding site" evidence="13">
    <location>
        <position position="244"/>
    </location>
    <ligand>
        <name>sn-glycerol 3-phosphate</name>
        <dbReference type="ChEBI" id="CHEBI:57597"/>
    </ligand>
</feature>